<organism evidence="2 3">
    <name type="scientific">Haemaphysalis longicornis</name>
    <name type="common">Bush tick</name>
    <dbReference type="NCBI Taxonomy" id="44386"/>
    <lineage>
        <taxon>Eukaryota</taxon>
        <taxon>Metazoa</taxon>
        <taxon>Ecdysozoa</taxon>
        <taxon>Arthropoda</taxon>
        <taxon>Chelicerata</taxon>
        <taxon>Arachnida</taxon>
        <taxon>Acari</taxon>
        <taxon>Parasitiformes</taxon>
        <taxon>Ixodida</taxon>
        <taxon>Ixodoidea</taxon>
        <taxon>Ixodidae</taxon>
        <taxon>Haemaphysalinae</taxon>
        <taxon>Haemaphysalis</taxon>
    </lineage>
</organism>
<name>A0A9J6GWW2_HAELO</name>
<protein>
    <recommendedName>
        <fullName evidence="1">Methyltransferase type 11 domain-containing protein</fullName>
    </recommendedName>
</protein>
<dbReference type="Gene3D" id="3.40.50.150">
    <property type="entry name" value="Vaccinia Virus protein VP39"/>
    <property type="match status" value="1"/>
</dbReference>
<dbReference type="EMBL" id="JABSTR010000010">
    <property type="protein sequence ID" value="KAH9379675.1"/>
    <property type="molecule type" value="Genomic_DNA"/>
</dbReference>
<accession>A0A9J6GWW2</accession>
<dbReference type="Proteomes" id="UP000821853">
    <property type="component" value="Chromosome 8"/>
</dbReference>
<evidence type="ECO:0000313" key="2">
    <source>
        <dbReference type="EMBL" id="KAH9379675.1"/>
    </source>
</evidence>
<evidence type="ECO:0000259" key="1">
    <source>
        <dbReference type="Pfam" id="PF08241"/>
    </source>
</evidence>
<dbReference type="OrthoDB" id="6408197at2759"/>
<dbReference type="AlphaFoldDB" id="A0A9J6GWW2"/>
<sequence length="104" mass="11990">MLQLAIEKYAHPNIEYKSRDITVDADFATFIVKSGQFPLVYSLGALHWIRDQQKAMRNIATLMAPGGECFVTFPGTMMLIDIYVAMMESSRWTKYSEVREQKTF</sequence>
<evidence type="ECO:0000313" key="3">
    <source>
        <dbReference type="Proteomes" id="UP000821853"/>
    </source>
</evidence>
<keyword evidence="3" id="KW-1185">Reference proteome</keyword>
<dbReference type="InterPro" id="IPR029063">
    <property type="entry name" value="SAM-dependent_MTases_sf"/>
</dbReference>
<dbReference type="InterPro" id="IPR013216">
    <property type="entry name" value="Methyltransf_11"/>
</dbReference>
<dbReference type="VEuPathDB" id="VectorBase:HLOH_040564"/>
<reference evidence="2 3" key="1">
    <citation type="journal article" date="2020" name="Cell">
        <title>Large-Scale Comparative Analyses of Tick Genomes Elucidate Their Genetic Diversity and Vector Capacities.</title>
        <authorList>
            <consortium name="Tick Genome and Microbiome Consortium (TIGMIC)"/>
            <person name="Jia N."/>
            <person name="Wang J."/>
            <person name="Shi W."/>
            <person name="Du L."/>
            <person name="Sun Y."/>
            <person name="Zhan W."/>
            <person name="Jiang J.F."/>
            <person name="Wang Q."/>
            <person name="Zhang B."/>
            <person name="Ji P."/>
            <person name="Bell-Sakyi L."/>
            <person name="Cui X.M."/>
            <person name="Yuan T.T."/>
            <person name="Jiang B.G."/>
            <person name="Yang W.F."/>
            <person name="Lam T.T."/>
            <person name="Chang Q.C."/>
            <person name="Ding S.J."/>
            <person name="Wang X.J."/>
            <person name="Zhu J.G."/>
            <person name="Ruan X.D."/>
            <person name="Zhao L."/>
            <person name="Wei J.T."/>
            <person name="Ye R.Z."/>
            <person name="Que T.C."/>
            <person name="Du C.H."/>
            <person name="Zhou Y.H."/>
            <person name="Cheng J.X."/>
            <person name="Dai P.F."/>
            <person name="Guo W.B."/>
            <person name="Han X.H."/>
            <person name="Huang E.J."/>
            <person name="Li L.F."/>
            <person name="Wei W."/>
            <person name="Gao Y.C."/>
            <person name="Liu J.Z."/>
            <person name="Shao H.Z."/>
            <person name="Wang X."/>
            <person name="Wang C.C."/>
            <person name="Yang T.C."/>
            <person name="Huo Q.B."/>
            <person name="Li W."/>
            <person name="Chen H.Y."/>
            <person name="Chen S.E."/>
            <person name="Zhou L.G."/>
            <person name="Ni X.B."/>
            <person name="Tian J.H."/>
            <person name="Sheng Y."/>
            <person name="Liu T."/>
            <person name="Pan Y.S."/>
            <person name="Xia L.Y."/>
            <person name="Li J."/>
            <person name="Zhao F."/>
            <person name="Cao W.C."/>
        </authorList>
    </citation>
    <scope>NUCLEOTIDE SEQUENCE [LARGE SCALE GENOMIC DNA]</scope>
    <source>
        <strain evidence="2">HaeL-2018</strain>
    </source>
</reference>
<dbReference type="SUPFAM" id="SSF53335">
    <property type="entry name" value="S-adenosyl-L-methionine-dependent methyltransferases"/>
    <property type="match status" value="1"/>
</dbReference>
<comment type="caution">
    <text evidence="2">The sequence shown here is derived from an EMBL/GenBank/DDBJ whole genome shotgun (WGS) entry which is preliminary data.</text>
</comment>
<gene>
    <name evidence="2" type="ORF">HPB48_022673</name>
</gene>
<feature type="domain" description="Methyltransferase type 11" evidence="1">
    <location>
        <begin position="7"/>
        <end position="70"/>
    </location>
</feature>
<dbReference type="Pfam" id="PF08241">
    <property type="entry name" value="Methyltransf_11"/>
    <property type="match status" value="1"/>
</dbReference>
<dbReference type="GO" id="GO:0008757">
    <property type="term" value="F:S-adenosylmethionine-dependent methyltransferase activity"/>
    <property type="evidence" value="ECO:0007669"/>
    <property type="project" value="InterPro"/>
</dbReference>
<proteinExistence type="predicted"/>